<dbReference type="RefSeq" id="WP_166270171.1">
    <property type="nucleotide sequence ID" value="NZ_CP048029.1"/>
</dbReference>
<evidence type="ECO:0000256" key="3">
    <source>
        <dbReference type="ARBA" id="ARBA00022679"/>
    </source>
</evidence>
<dbReference type="GO" id="GO:0071555">
    <property type="term" value="P:cell wall organization"/>
    <property type="evidence" value="ECO:0007669"/>
    <property type="project" value="UniProtKB-UniRule"/>
</dbReference>
<feature type="compositionally biased region" description="Low complexity" evidence="8">
    <location>
        <begin position="318"/>
        <end position="333"/>
    </location>
</feature>
<keyword evidence="6 7" id="KW-0961">Cell wall biogenesis/degradation</keyword>
<evidence type="ECO:0000259" key="9">
    <source>
        <dbReference type="PROSITE" id="PS52029"/>
    </source>
</evidence>
<dbReference type="KEGG" id="cjap:GWK36_04745"/>
<dbReference type="GO" id="GO:0071972">
    <property type="term" value="F:peptidoglycan L,D-transpeptidase activity"/>
    <property type="evidence" value="ECO:0007669"/>
    <property type="project" value="TreeGrafter"/>
</dbReference>
<dbReference type="AlphaFoldDB" id="A0A6G7VBF2"/>
<evidence type="ECO:0000256" key="7">
    <source>
        <dbReference type="PROSITE-ProRule" id="PRU01373"/>
    </source>
</evidence>
<evidence type="ECO:0000256" key="6">
    <source>
        <dbReference type="ARBA" id="ARBA00023316"/>
    </source>
</evidence>
<evidence type="ECO:0000256" key="5">
    <source>
        <dbReference type="ARBA" id="ARBA00022984"/>
    </source>
</evidence>
<evidence type="ECO:0000313" key="11">
    <source>
        <dbReference type="Proteomes" id="UP000502699"/>
    </source>
</evidence>
<dbReference type="InterPro" id="IPR050979">
    <property type="entry name" value="LD-transpeptidase"/>
</dbReference>
<feature type="compositionally biased region" description="Low complexity" evidence="8">
    <location>
        <begin position="341"/>
        <end position="351"/>
    </location>
</feature>
<feature type="active site" description="Proton donor/acceptor" evidence="7">
    <location>
        <position position="186"/>
    </location>
</feature>
<keyword evidence="4 7" id="KW-0133">Cell shape</keyword>
<evidence type="ECO:0000256" key="4">
    <source>
        <dbReference type="ARBA" id="ARBA00022960"/>
    </source>
</evidence>
<feature type="region of interest" description="Disordered" evidence="8">
    <location>
        <begin position="40"/>
        <end position="74"/>
    </location>
</feature>
<feature type="compositionally biased region" description="Pro residues" evidence="8">
    <location>
        <begin position="395"/>
        <end position="416"/>
    </location>
</feature>
<keyword evidence="3" id="KW-0808">Transferase</keyword>
<protein>
    <submittedName>
        <fullName evidence="10">L,D-transpeptidase</fullName>
    </submittedName>
</protein>
<feature type="domain" description="L,D-TPase catalytic" evidence="9">
    <location>
        <begin position="86"/>
        <end position="225"/>
    </location>
</feature>
<dbReference type="GO" id="GO:0016740">
    <property type="term" value="F:transferase activity"/>
    <property type="evidence" value="ECO:0007669"/>
    <property type="project" value="UniProtKB-KW"/>
</dbReference>
<feature type="active site" description="Nucleophile" evidence="7">
    <location>
        <position position="201"/>
    </location>
</feature>
<dbReference type="EMBL" id="CP048029">
    <property type="protein sequence ID" value="QIK37403.1"/>
    <property type="molecule type" value="Genomic_DNA"/>
</dbReference>
<keyword evidence="5 7" id="KW-0573">Peptidoglycan synthesis</keyword>
<evidence type="ECO:0000256" key="2">
    <source>
        <dbReference type="ARBA" id="ARBA00005992"/>
    </source>
</evidence>
<dbReference type="PANTHER" id="PTHR30582:SF2">
    <property type="entry name" value="L,D-TRANSPEPTIDASE YCIB-RELATED"/>
    <property type="match status" value="1"/>
</dbReference>
<accession>A0A6G7VBF2</accession>
<feature type="region of interest" description="Disordered" evidence="8">
    <location>
        <begin position="245"/>
        <end position="425"/>
    </location>
</feature>
<reference evidence="11" key="1">
    <citation type="submission" date="2020-01" db="EMBL/GenBank/DDBJ databases">
        <title>Caldichromatium gen. nov., sp. nov., a thermophilic purple sulfur bacterium member of the family Chromatiaceae isolated from Nakabusa hot spring, Japan.</title>
        <authorList>
            <person name="Saini M.K."/>
            <person name="Hanada S."/>
            <person name="Tank M."/>
        </authorList>
    </citation>
    <scope>NUCLEOTIDE SEQUENCE [LARGE SCALE GENOMIC DNA]</scope>
    <source>
        <strain evidence="11">No.7</strain>
    </source>
</reference>
<organism evidence="10 11">
    <name type="scientific">Caldichromatium japonicum</name>
    <dbReference type="NCBI Taxonomy" id="2699430"/>
    <lineage>
        <taxon>Bacteria</taxon>
        <taxon>Pseudomonadati</taxon>
        <taxon>Pseudomonadota</taxon>
        <taxon>Gammaproteobacteria</taxon>
        <taxon>Chromatiales</taxon>
        <taxon>Chromatiaceae</taxon>
        <taxon>Caldichromatium</taxon>
    </lineage>
</organism>
<feature type="compositionally biased region" description="Low complexity" evidence="8">
    <location>
        <begin position="245"/>
        <end position="282"/>
    </location>
</feature>
<gene>
    <name evidence="10" type="ORF">GWK36_04745</name>
</gene>
<comment type="similarity">
    <text evidence="2">Belongs to the YkuD family.</text>
</comment>
<dbReference type="Gene3D" id="2.40.440.10">
    <property type="entry name" value="L,D-transpeptidase catalytic domain-like"/>
    <property type="match status" value="1"/>
</dbReference>
<keyword evidence="11" id="KW-1185">Reference proteome</keyword>
<dbReference type="GO" id="GO:0005576">
    <property type="term" value="C:extracellular region"/>
    <property type="evidence" value="ECO:0007669"/>
    <property type="project" value="TreeGrafter"/>
</dbReference>
<name>A0A6G7VBF2_9GAMM</name>
<dbReference type="InterPro" id="IPR038063">
    <property type="entry name" value="Transpep_catalytic_dom"/>
</dbReference>
<comment type="pathway">
    <text evidence="1 7">Cell wall biogenesis; peptidoglycan biosynthesis.</text>
</comment>
<dbReference type="InterPro" id="IPR005490">
    <property type="entry name" value="LD_TPept_cat_dom"/>
</dbReference>
<dbReference type="UniPathway" id="UPA00219"/>
<feature type="compositionally biased region" description="Pro residues" evidence="8">
    <location>
        <begin position="43"/>
        <end position="56"/>
    </location>
</feature>
<dbReference type="GO" id="GO:0018104">
    <property type="term" value="P:peptidoglycan-protein cross-linking"/>
    <property type="evidence" value="ECO:0007669"/>
    <property type="project" value="TreeGrafter"/>
</dbReference>
<dbReference type="PROSITE" id="PS52029">
    <property type="entry name" value="LD_TPASE"/>
    <property type="match status" value="1"/>
</dbReference>
<sequence length="425" mass="43946">MTMTFRFSKPLPLTLRTGASLLIVFGLTGCEGLAHFAVKTETPAPPPTEETRPAPPVTTAAEQPKEPDKPLKAPLYEWKGTGQPITRIVINTDEQKARFYSGETEIGWTTVATGVAKYPTPTGRFQITEKIENKRSNLYGKIYGQEGRLLHANAKVGRDPIPEGARFEGAHMPFYLRLTGDGIGLHAGPIPNPGRPASHGCIRMPSKIAPVVFRHVSTGTPVTIEGKGPSYSEYLAQQRTQAARVAAAAPAKPPAAAAGAPTAQNKPAAETKPAEAAADTAAQPPGPEVTATNQPPAPPPVNAANQQTAPAPAPSAPLQPAQTIPAEPQQTPRPTAPPVPASAASLAAPAQPAQPEPPQPPTMPSQSAQGTIPAPLPQNQTPQPPAASPESGQPPAAPAPPPQPQEPAAPQPPTPVAQPQAAAPA</sequence>
<feature type="compositionally biased region" description="Pro residues" evidence="8">
    <location>
        <begin position="352"/>
        <end position="363"/>
    </location>
</feature>
<evidence type="ECO:0000256" key="8">
    <source>
        <dbReference type="SAM" id="MobiDB-lite"/>
    </source>
</evidence>
<proteinExistence type="inferred from homology"/>
<dbReference type="GO" id="GO:0008360">
    <property type="term" value="P:regulation of cell shape"/>
    <property type="evidence" value="ECO:0007669"/>
    <property type="project" value="UniProtKB-UniRule"/>
</dbReference>
<dbReference type="Proteomes" id="UP000502699">
    <property type="component" value="Chromosome"/>
</dbReference>
<dbReference type="CDD" id="cd16913">
    <property type="entry name" value="YkuD_like"/>
    <property type="match status" value="1"/>
</dbReference>
<dbReference type="PANTHER" id="PTHR30582">
    <property type="entry name" value="L,D-TRANSPEPTIDASE"/>
    <property type="match status" value="1"/>
</dbReference>
<evidence type="ECO:0000313" key="10">
    <source>
        <dbReference type="EMBL" id="QIK37403.1"/>
    </source>
</evidence>
<dbReference type="SUPFAM" id="SSF141523">
    <property type="entry name" value="L,D-transpeptidase catalytic domain-like"/>
    <property type="match status" value="1"/>
</dbReference>
<evidence type="ECO:0000256" key="1">
    <source>
        <dbReference type="ARBA" id="ARBA00004752"/>
    </source>
</evidence>
<dbReference type="Pfam" id="PF03734">
    <property type="entry name" value="YkuD"/>
    <property type="match status" value="1"/>
</dbReference>
<dbReference type="PROSITE" id="PS51257">
    <property type="entry name" value="PROKAR_LIPOPROTEIN"/>
    <property type="match status" value="1"/>
</dbReference>